<dbReference type="InterPro" id="IPR008756">
    <property type="entry name" value="Peptidase_M56"/>
</dbReference>
<dbReference type="Gene3D" id="2.60.120.260">
    <property type="entry name" value="Galactose-binding domain-like"/>
    <property type="match status" value="1"/>
</dbReference>
<gene>
    <name evidence="3" type="ORF">NQ491_11105</name>
</gene>
<dbReference type="GeneID" id="82892289"/>
<sequence length="475" mass="53101">MNGLLIYLLKASAVTALLYACYFLLMRKETCFGLNRAILLLIAVCAFVVPLLPSPVPVPTTAHSPVAVATSEVGREPDAERKPEVFVAGETNDSPHGISERPAPGLSWAGLLLLAYSVGVLFLLVKMFREAIVTIRLILGRKTLKHGKCRLIVVPDDTTACSLGRYVVISRRDFEYNSQEILTHEDAHRRFGHLFDSLFLNLCQVVLWFDPFIWLIRRDMREIHEFQADRYVLGQGVERRSYQMLVIRKCVGEKLFAQATGFHGDCSVKRRIRMMGRVRSRSGWKALAYVPLLFVTALAFGRPVGTDGLHSGTSPFVRGENRIPKDWFAAGTRVEAYRIGIDPDETKDGKPTVAIRRDTDVPGDGFGTLMQQCLPSEYAGKRVRMSGYMKSQDVAGWAGFWFRIDGQGARPLAFDNMHGRAVRGTTGWKKYEIVLDVPQQATNLAYGALLDGTGEIWISDLSFETVDRNVPVTVR</sequence>
<organism evidence="3 4">
    <name type="scientific">Alistipes ihumii AP11</name>
    <dbReference type="NCBI Taxonomy" id="1211813"/>
    <lineage>
        <taxon>Bacteria</taxon>
        <taxon>Pseudomonadati</taxon>
        <taxon>Bacteroidota</taxon>
        <taxon>Bacteroidia</taxon>
        <taxon>Bacteroidales</taxon>
        <taxon>Rikenellaceae</taxon>
        <taxon>Alistipes</taxon>
    </lineage>
</organism>
<keyword evidence="4" id="KW-1185">Reference proteome</keyword>
<proteinExistence type="predicted"/>
<name>A0ABY5UYY1_9BACT</name>
<evidence type="ECO:0000256" key="1">
    <source>
        <dbReference type="SAM" id="Phobius"/>
    </source>
</evidence>
<dbReference type="PANTHER" id="PTHR34978:SF3">
    <property type="entry name" value="SLR0241 PROTEIN"/>
    <property type="match status" value="1"/>
</dbReference>
<feature type="transmembrane region" description="Helical" evidence="1">
    <location>
        <begin position="37"/>
        <end position="56"/>
    </location>
</feature>
<dbReference type="Proteomes" id="UP001059295">
    <property type="component" value="Chromosome"/>
</dbReference>
<dbReference type="CDD" id="cd07341">
    <property type="entry name" value="M56_BlaR1_MecR1_like"/>
    <property type="match status" value="1"/>
</dbReference>
<dbReference type="EMBL" id="CP102294">
    <property type="protein sequence ID" value="UWN57170.1"/>
    <property type="molecule type" value="Genomic_DNA"/>
</dbReference>
<evidence type="ECO:0000313" key="4">
    <source>
        <dbReference type="Proteomes" id="UP001059295"/>
    </source>
</evidence>
<feature type="transmembrane region" description="Helical" evidence="1">
    <location>
        <begin position="6"/>
        <end position="25"/>
    </location>
</feature>
<dbReference type="InterPro" id="IPR052173">
    <property type="entry name" value="Beta-lactam_resp_regulator"/>
</dbReference>
<evidence type="ECO:0000259" key="2">
    <source>
        <dbReference type="Pfam" id="PF05569"/>
    </source>
</evidence>
<dbReference type="Pfam" id="PF05569">
    <property type="entry name" value="Peptidase_M56"/>
    <property type="match status" value="1"/>
</dbReference>
<feature type="transmembrane region" description="Helical" evidence="1">
    <location>
        <begin position="283"/>
        <end position="301"/>
    </location>
</feature>
<feature type="transmembrane region" description="Helical" evidence="1">
    <location>
        <begin position="105"/>
        <end position="125"/>
    </location>
</feature>
<feature type="domain" description="Peptidase M56" evidence="2">
    <location>
        <begin position="177"/>
        <end position="274"/>
    </location>
</feature>
<keyword evidence="1" id="KW-0472">Membrane</keyword>
<keyword evidence="1" id="KW-0812">Transmembrane</keyword>
<reference evidence="3" key="1">
    <citation type="journal article" date="2022" name="Cell">
        <title>Design, construction, and in vivo augmentation of a complex gut microbiome.</title>
        <authorList>
            <person name="Cheng A.G."/>
            <person name="Ho P.Y."/>
            <person name="Aranda-Diaz A."/>
            <person name="Jain S."/>
            <person name="Yu F.B."/>
            <person name="Meng X."/>
            <person name="Wang M."/>
            <person name="Iakiviak M."/>
            <person name="Nagashima K."/>
            <person name="Zhao A."/>
            <person name="Murugkar P."/>
            <person name="Patil A."/>
            <person name="Atabakhsh K."/>
            <person name="Weakley A."/>
            <person name="Yan J."/>
            <person name="Brumbaugh A.R."/>
            <person name="Higginbottom S."/>
            <person name="Dimas A."/>
            <person name="Shiver A.L."/>
            <person name="Deutschbauer A."/>
            <person name="Neff N."/>
            <person name="Sonnenburg J.L."/>
            <person name="Huang K.C."/>
            <person name="Fischbach M.A."/>
        </authorList>
    </citation>
    <scope>NUCLEOTIDE SEQUENCE</scope>
    <source>
        <strain evidence="3">AP11</strain>
    </source>
</reference>
<evidence type="ECO:0000313" key="3">
    <source>
        <dbReference type="EMBL" id="UWN57170.1"/>
    </source>
</evidence>
<accession>A0ABY5UYY1</accession>
<dbReference type="PANTHER" id="PTHR34978">
    <property type="entry name" value="POSSIBLE SENSOR-TRANSDUCER PROTEIN BLAR"/>
    <property type="match status" value="1"/>
</dbReference>
<dbReference type="RefSeq" id="WP_019245467.1">
    <property type="nucleotide sequence ID" value="NZ_CAPH01000007.1"/>
</dbReference>
<keyword evidence="1" id="KW-1133">Transmembrane helix</keyword>
<protein>
    <submittedName>
        <fullName evidence="3">M56 family metallopeptidase</fullName>
    </submittedName>
</protein>